<keyword evidence="7 13" id="KW-1015">Disulfide bond</keyword>
<dbReference type="SMART" id="SM00835">
    <property type="entry name" value="Cupin_1"/>
    <property type="match status" value="1"/>
</dbReference>
<dbReference type="InterPro" id="IPR006045">
    <property type="entry name" value="Cupin_1"/>
</dbReference>
<evidence type="ECO:0000256" key="5">
    <source>
        <dbReference type="ARBA" id="ARBA00022723"/>
    </source>
</evidence>
<comment type="caution">
    <text evidence="17">The sequence shown here is derived from an EMBL/GenBank/DDBJ whole genome shotgun (WGS) entry which is preliminary data.</text>
</comment>
<dbReference type="SUPFAM" id="SSF53901">
    <property type="entry name" value="Thiolase-like"/>
    <property type="match status" value="1"/>
</dbReference>
<evidence type="ECO:0000256" key="15">
    <source>
        <dbReference type="SAM" id="SignalP"/>
    </source>
</evidence>
<keyword evidence="8" id="KW-0675">Receptor</keyword>
<dbReference type="AlphaFoldDB" id="A0A445JRW6"/>
<dbReference type="EMBL" id="QZWG01000007">
    <property type="protein sequence ID" value="RZC01267.1"/>
    <property type="molecule type" value="Genomic_DNA"/>
</dbReference>
<evidence type="ECO:0000256" key="9">
    <source>
        <dbReference type="ARBA" id="ARBA00023180"/>
    </source>
</evidence>
<dbReference type="PROSITE" id="PS00725">
    <property type="entry name" value="GERMIN"/>
    <property type="match status" value="1"/>
</dbReference>
<reference evidence="17 18" key="1">
    <citation type="submission" date="2018-09" db="EMBL/GenBank/DDBJ databases">
        <title>A high-quality reference genome of wild soybean provides a powerful tool to mine soybean genomes.</title>
        <authorList>
            <person name="Xie M."/>
            <person name="Chung C.Y.L."/>
            <person name="Li M.-W."/>
            <person name="Wong F.-L."/>
            <person name="Chan T.-F."/>
            <person name="Lam H.-M."/>
        </authorList>
    </citation>
    <scope>NUCLEOTIDE SEQUENCE [LARGE SCALE GENOMIC DNA]</scope>
    <source>
        <strain evidence="18">cv. W05</strain>
        <tissue evidence="17">Hypocotyl of etiolated seedlings</tissue>
    </source>
</reference>
<dbReference type="GO" id="GO:0048046">
    <property type="term" value="C:apoplast"/>
    <property type="evidence" value="ECO:0007669"/>
    <property type="project" value="UniProtKB-SubCell"/>
</dbReference>
<feature type="disulfide bond" evidence="13">
    <location>
        <begin position="26"/>
        <end position="41"/>
    </location>
</feature>
<evidence type="ECO:0000256" key="1">
    <source>
        <dbReference type="ARBA" id="ARBA00004271"/>
    </source>
</evidence>
<dbReference type="CDD" id="cd02241">
    <property type="entry name" value="cupin_OxOx"/>
    <property type="match status" value="1"/>
</dbReference>
<sequence>MKMIRILFIFALLSFTSHASNVNDFCVADLKGPDSPTGYHCKPPKTVTSHDFVFHLGPGNTSNVFKSAITSAFVKDFPAVNGLSLSVARIDIAQGGVVPMHTHPGANEIVMMVAGEINAGFITTDAVYQNTLKPGDVMVIPQAQIHFLVNSGKGNAIFYAAYSSANPRVQPISILLFGNNLSSNTVAQTTIIDDSEVSDILDSAQLICEQEFEHAKNRGSKIYAEVRGYGMSGDAYHLTQPPSEGRGAILAMTRALRQYFRDDVFFYVGGMHDAIRNGKSSTDGPRGSGLARTSGDFKPTGLASQTGELVPACLARRSDDKAMGCAG</sequence>
<dbReference type="PRINTS" id="PR00325">
    <property type="entry name" value="GERMIN"/>
</dbReference>
<feature type="chain" id="PRO_5019133574" evidence="15">
    <location>
        <begin position="20"/>
        <end position="327"/>
    </location>
</feature>
<feature type="binding site" evidence="11">
    <location>
        <position position="108"/>
    </location>
    <ligand>
        <name>oxalate</name>
        <dbReference type="ChEBI" id="CHEBI:30623"/>
    </ligand>
</feature>
<evidence type="ECO:0000256" key="12">
    <source>
        <dbReference type="PIRSR" id="PIRSR601929-2"/>
    </source>
</evidence>
<feature type="binding site" evidence="12">
    <location>
        <position position="108"/>
    </location>
    <ligand>
        <name>Mn(2+)</name>
        <dbReference type="ChEBI" id="CHEBI:29035"/>
    </ligand>
</feature>
<evidence type="ECO:0000256" key="6">
    <source>
        <dbReference type="ARBA" id="ARBA00022729"/>
    </source>
</evidence>
<keyword evidence="10 11" id="KW-0464">Manganese</keyword>
<feature type="region of interest" description="Disordered" evidence="14">
    <location>
        <begin position="277"/>
        <end position="303"/>
    </location>
</feature>
<dbReference type="Pfam" id="PF00190">
    <property type="entry name" value="Cupin_1"/>
    <property type="match status" value="1"/>
</dbReference>
<keyword evidence="18" id="KW-1185">Reference proteome</keyword>
<evidence type="ECO:0000256" key="7">
    <source>
        <dbReference type="ARBA" id="ARBA00023157"/>
    </source>
</evidence>
<feature type="binding site" evidence="12">
    <location>
        <position position="103"/>
    </location>
    <ligand>
        <name>Mn(2+)</name>
        <dbReference type="ChEBI" id="CHEBI:29035"/>
    </ligand>
</feature>
<evidence type="ECO:0000256" key="8">
    <source>
        <dbReference type="ARBA" id="ARBA00023170"/>
    </source>
</evidence>
<feature type="domain" description="Cupin type-1" evidence="16">
    <location>
        <begin position="54"/>
        <end position="198"/>
    </location>
</feature>
<dbReference type="FunFam" id="2.60.120.10:FF:000047">
    <property type="entry name" value="Auxin-binding protein ABP19a"/>
    <property type="match status" value="1"/>
</dbReference>
<feature type="binding site" evidence="12">
    <location>
        <position position="101"/>
    </location>
    <ligand>
        <name>Mn(2+)</name>
        <dbReference type="ChEBI" id="CHEBI:29035"/>
    </ligand>
</feature>
<accession>A0A445JRW6</accession>
<evidence type="ECO:0000256" key="2">
    <source>
        <dbReference type="ARBA" id="ARBA00007456"/>
    </source>
</evidence>
<keyword evidence="4" id="KW-0964">Secreted</keyword>
<comment type="subcellular location">
    <subcellularLocation>
        <location evidence="1">Secreted</location>
        <location evidence="1">Extracellular space</location>
        <location evidence="1">Apoplast</location>
    </subcellularLocation>
</comment>
<dbReference type="InterPro" id="IPR019780">
    <property type="entry name" value="Germin_Mn-BS"/>
</dbReference>
<name>A0A445JRW6_GLYSO</name>
<evidence type="ECO:0000313" key="18">
    <source>
        <dbReference type="Proteomes" id="UP000289340"/>
    </source>
</evidence>
<keyword evidence="6 15" id="KW-0732">Signal</keyword>
<gene>
    <name evidence="17" type="ORF">D0Y65_016825</name>
</gene>
<keyword evidence="3" id="KW-0052">Apoplast</keyword>
<evidence type="ECO:0000313" key="17">
    <source>
        <dbReference type="EMBL" id="RZC01267.1"/>
    </source>
</evidence>
<evidence type="ECO:0000256" key="11">
    <source>
        <dbReference type="PIRSR" id="PIRSR601929-1"/>
    </source>
</evidence>
<dbReference type="GO" id="GO:0005783">
    <property type="term" value="C:endoplasmic reticulum"/>
    <property type="evidence" value="ECO:0007669"/>
    <property type="project" value="UniProtKB-ARBA"/>
</dbReference>
<dbReference type="InterPro" id="IPR016039">
    <property type="entry name" value="Thiolase-like"/>
</dbReference>
<feature type="binding site" evidence="12">
    <location>
        <position position="146"/>
    </location>
    <ligand>
        <name>Mn(2+)</name>
        <dbReference type="ChEBI" id="CHEBI:29035"/>
    </ligand>
</feature>
<evidence type="ECO:0000256" key="14">
    <source>
        <dbReference type="SAM" id="MobiDB-lite"/>
    </source>
</evidence>
<dbReference type="GO" id="GO:0000326">
    <property type="term" value="C:protein storage vacuole"/>
    <property type="evidence" value="ECO:0007669"/>
    <property type="project" value="UniProtKB-ARBA"/>
</dbReference>
<evidence type="ECO:0000256" key="3">
    <source>
        <dbReference type="ARBA" id="ARBA00022523"/>
    </source>
</evidence>
<dbReference type="GO" id="GO:0030145">
    <property type="term" value="F:manganese ion binding"/>
    <property type="evidence" value="ECO:0007669"/>
    <property type="project" value="InterPro"/>
</dbReference>
<keyword evidence="9" id="KW-0325">Glycoprotein</keyword>
<evidence type="ECO:0000256" key="10">
    <source>
        <dbReference type="ARBA" id="ARBA00023211"/>
    </source>
</evidence>
<organism evidence="17 18">
    <name type="scientific">Glycine soja</name>
    <name type="common">Wild soybean</name>
    <dbReference type="NCBI Taxonomy" id="3848"/>
    <lineage>
        <taxon>Eukaryota</taxon>
        <taxon>Viridiplantae</taxon>
        <taxon>Streptophyta</taxon>
        <taxon>Embryophyta</taxon>
        <taxon>Tracheophyta</taxon>
        <taxon>Spermatophyta</taxon>
        <taxon>Magnoliopsida</taxon>
        <taxon>eudicotyledons</taxon>
        <taxon>Gunneridae</taxon>
        <taxon>Pentapetalae</taxon>
        <taxon>rosids</taxon>
        <taxon>fabids</taxon>
        <taxon>Fabales</taxon>
        <taxon>Fabaceae</taxon>
        <taxon>Papilionoideae</taxon>
        <taxon>50 kb inversion clade</taxon>
        <taxon>NPAAA clade</taxon>
        <taxon>indigoferoid/millettioid clade</taxon>
        <taxon>Phaseoleae</taxon>
        <taxon>Glycine</taxon>
        <taxon>Glycine subgen. Soja</taxon>
    </lineage>
</organism>
<dbReference type="InterPro" id="IPR014710">
    <property type="entry name" value="RmlC-like_jellyroll"/>
</dbReference>
<dbReference type="Gene3D" id="2.60.120.10">
    <property type="entry name" value="Jelly Rolls"/>
    <property type="match status" value="1"/>
</dbReference>
<evidence type="ECO:0000256" key="13">
    <source>
        <dbReference type="PIRSR" id="PIRSR601929-3"/>
    </source>
</evidence>
<dbReference type="GO" id="GO:0016746">
    <property type="term" value="F:acyltransferase activity"/>
    <property type="evidence" value="ECO:0007669"/>
    <property type="project" value="InterPro"/>
</dbReference>
<proteinExistence type="inferred from homology"/>
<feature type="binding site" evidence="11">
    <location>
        <position position="103"/>
    </location>
    <ligand>
        <name>oxalate</name>
        <dbReference type="ChEBI" id="CHEBI:30623"/>
    </ligand>
</feature>
<dbReference type="Proteomes" id="UP000289340">
    <property type="component" value="Chromosome 7"/>
</dbReference>
<evidence type="ECO:0000256" key="4">
    <source>
        <dbReference type="ARBA" id="ARBA00022525"/>
    </source>
</evidence>
<protein>
    <submittedName>
        <fullName evidence="17">Auxin-binding protein ABP19b</fullName>
    </submittedName>
</protein>
<dbReference type="InterPro" id="IPR011051">
    <property type="entry name" value="RmlC_Cupin_sf"/>
</dbReference>
<dbReference type="Gene3D" id="3.40.47.10">
    <property type="match status" value="1"/>
</dbReference>
<comment type="similarity">
    <text evidence="2">Belongs to the germin family.</text>
</comment>
<evidence type="ECO:0000259" key="16">
    <source>
        <dbReference type="SMART" id="SM00835"/>
    </source>
</evidence>
<dbReference type="InterPro" id="IPR001929">
    <property type="entry name" value="Germin"/>
</dbReference>
<keyword evidence="5 11" id="KW-0479">Metal-binding</keyword>
<dbReference type="SUPFAM" id="SSF51182">
    <property type="entry name" value="RmlC-like cupins"/>
    <property type="match status" value="1"/>
</dbReference>
<feature type="signal peptide" evidence="15">
    <location>
        <begin position="1"/>
        <end position="19"/>
    </location>
</feature>
<dbReference type="PANTHER" id="PTHR31238">
    <property type="entry name" value="GERMIN-LIKE PROTEIN SUBFAMILY 3 MEMBER 3"/>
    <property type="match status" value="1"/>
</dbReference>